<name>A0A3B0XZW1_9ZZZZ</name>
<dbReference type="EMBL" id="UOFI01000190">
    <property type="protein sequence ID" value="VAW70260.1"/>
    <property type="molecule type" value="Genomic_DNA"/>
</dbReference>
<dbReference type="PROSITE" id="PS51123">
    <property type="entry name" value="OMPA_2"/>
    <property type="match status" value="1"/>
</dbReference>
<dbReference type="PANTHER" id="PTHR30329:SF21">
    <property type="entry name" value="LIPOPROTEIN YIAD-RELATED"/>
    <property type="match status" value="1"/>
</dbReference>
<organism evidence="6">
    <name type="scientific">hydrothermal vent metagenome</name>
    <dbReference type="NCBI Taxonomy" id="652676"/>
    <lineage>
        <taxon>unclassified sequences</taxon>
        <taxon>metagenomes</taxon>
        <taxon>ecological metagenomes</taxon>
    </lineage>
</organism>
<evidence type="ECO:0000256" key="3">
    <source>
        <dbReference type="ARBA" id="ARBA00023237"/>
    </source>
</evidence>
<dbReference type="CDD" id="cd07185">
    <property type="entry name" value="OmpA_C-like"/>
    <property type="match status" value="1"/>
</dbReference>
<accession>A0A3B0XZW1</accession>
<protein>
    <recommendedName>
        <fullName evidence="5">OmpA-like domain-containing protein</fullName>
    </recommendedName>
</protein>
<dbReference type="InterPro" id="IPR050330">
    <property type="entry name" value="Bact_OuterMem_StrucFunc"/>
</dbReference>
<feature type="domain" description="OmpA-like" evidence="5">
    <location>
        <begin position="113"/>
        <end position="227"/>
    </location>
</feature>
<gene>
    <name evidence="6" type="ORF">MNBD_GAMMA09-1600</name>
</gene>
<dbReference type="AlphaFoldDB" id="A0A3B0XZW1"/>
<dbReference type="InterPro" id="IPR006664">
    <property type="entry name" value="OMP_bac"/>
</dbReference>
<dbReference type="PANTHER" id="PTHR30329">
    <property type="entry name" value="STATOR ELEMENT OF FLAGELLAR MOTOR COMPLEX"/>
    <property type="match status" value="1"/>
</dbReference>
<evidence type="ECO:0000256" key="2">
    <source>
        <dbReference type="ARBA" id="ARBA00023136"/>
    </source>
</evidence>
<evidence type="ECO:0000256" key="4">
    <source>
        <dbReference type="SAM" id="MobiDB-lite"/>
    </source>
</evidence>
<dbReference type="InterPro" id="IPR006665">
    <property type="entry name" value="OmpA-like"/>
</dbReference>
<comment type="subcellular location">
    <subcellularLocation>
        <location evidence="1">Cell outer membrane</location>
    </subcellularLocation>
</comment>
<feature type="region of interest" description="Disordered" evidence="4">
    <location>
        <begin position="69"/>
        <end position="90"/>
    </location>
</feature>
<evidence type="ECO:0000313" key="6">
    <source>
        <dbReference type="EMBL" id="VAW70260.1"/>
    </source>
</evidence>
<dbReference type="Pfam" id="PF00691">
    <property type="entry name" value="OmpA"/>
    <property type="match status" value="1"/>
</dbReference>
<dbReference type="PROSITE" id="PS51257">
    <property type="entry name" value="PROKAR_LIPOPROTEIN"/>
    <property type="match status" value="1"/>
</dbReference>
<keyword evidence="2" id="KW-0472">Membrane</keyword>
<dbReference type="SUPFAM" id="SSF103088">
    <property type="entry name" value="OmpA-like"/>
    <property type="match status" value="1"/>
</dbReference>
<evidence type="ECO:0000256" key="1">
    <source>
        <dbReference type="ARBA" id="ARBA00004442"/>
    </source>
</evidence>
<dbReference type="InterPro" id="IPR036737">
    <property type="entry name" value="OmpA-like_sf"/>
</dbReference>
<dbReference type="PRINTS" id="PR01021">
    <property type="entry name" value="OMPADOMAIN"/>
</dbReference>
<keyword evidence="3" id="KW-0998">Cell outer membrane</keyword>
<evidence type="ECO:0000259" key="5">
    <source>
        <dbReference type="PROSITE" id="PS51123"/>
    </source>
</evidence>
<dbReference type="GO" id="GO:0009279">
    <property type="term" value="C:cell outer membrane"/>
    <property type="evidence" value="ECO:0007669"/>
    <property type="project" value="UniProtKB-SubCell"/>
</dbReference>
<reference evidence="6" key="1">
    <citation type="submission" date="2018-06" db="EMBL/GenBank/DDBJ databases">
        <authorList>
            <person name="Zhirakovskaya E."/>
        </authorList>
    </citation>
    <scope>NUCLEOTIDE SEQUENCE</scope>
</reference>
<dbReference type="Gene3D" id="3.30.1330.60">
    <property type="entry name" value="OmpA-like domain"/>
    <property type="match status" value="1"/>
</dbReference>
<sequence>MKSPNKTFIKKYTGVSVLLISLPLLMLGGCAGGNSVKSNNETAQFENDLNAAPVEEQIFNEPVNRQLVESENQQTSAAADEIDTTSENDRSQVITSVETEGGEIQRNQNSTSENVIPEPEEKIISFAFNQSEVSDEYGELLWQYAQYLKENQGVVLNVSGHTDSSGARVYNEALSKKRADQVANILLEFGAPADRLKVTGEGSEKPLANAVLNREHRRVELGYSNIEEVMVSSAE</sequence>
<proteinExistence type="predicted"/>